<dbReference type="AlphaFoldDB" id="A0A0C2VH97"/>
<proteinExistence type="predicted"/>
<evidence type="ECO:0000313" key="1">
    <source>
        <dbReference type="EMBL" id="KIL48247.1"/>
    </source>
</evidence>
<name>A0A0C2VH97_9BACL</name>
<organism evidence="1 2">
    <name type="scientific">Jeotgalibacillus soli</name>
    <dbReference type="NCBI Taxonomy" id="889306"/>
    <lineage>
        <taxon>Bacteria</taxon>
        <taxon>Bacillati</taxon>
        <taxon>Bacillota</taxon>
        <taxon>Bacilli</taxon>
        <taxon>Bacillales</taxon>
        <taxon>Caryophanaceae</taxon>
        <taxon>Jeotgalibacillus</taxon>
    </lineage>
</organism>
<sequence length="45" mass="5297">MINALMYSKYSVWLAGISLAKVVKKFVFYYLIPMHGILTWVQIKM</sequence>
<accession>A0A0C2VH97</accession>
<dbReference type="STRING" id="889306.KP78_16940"/>
<dbReference type="Proteomes" id="UP000031938">
    <property type="component" value="Unassembled WGS sequence"/>
</dbReference>
<dbReference type="EMBL" id="JXRP01000013">
    <property type="protein sequence ID" value="KIL48247.1"/>
    <property type="molecule type" value="Genomic_DNA"/>
</dbReference>
<gene>
    <name evidence="1" type="ORF">KP78_16940</name>
</gene>
<comment type="caution">
    <text evidence="1">The sequence shown here is derived from an EMBL/GenBank/DDBJ whole genome shotgun (WGS) entry which is preliminary data.</text>
</comment>
<protein>
    <submittedName>
        <fullName evidence="1">Uncharacterized protein</fullName>
    </submittedName>
</protein>
<evidence type="ECO:0000313" key="2">
    <source>
        <dbReference type="Proteomes" id="UP000031938"/>
    </source>
</evidence>
<dbReference type="PATRIC" id="fig|889306.3.peg.1701"/>
<reference evidence="1 2" key="1">
    <citation type="submission" date="2015-01" db="EMBL/GenBank/DDBJ databases">
        <title>Genome sequencing of Jeotgalibacillus soli.</title>
        <authorList>
            <person name="Goh K.M."/>
            <person name="Chan K.-G."/>
            <person name="Yaakop A.S."/>
            <person name="Ee R."/>
            <person name="Gan H.M."/>
            <person name="Chan C.S."/>
        </authorList>
    </citation>
    <scope>NUCLEOTIDE SEQUENCE [LARGE SCALE GENOMIC DNA]</scope>
    <source>
        <strain evidence="1 2">P9</strain>
    </source>
</reference>
<keyword evidence="2" id="KW-1185">Reference proteome</keyword>